<evidence type="ECO:0000313" key="2">
    <source>
        <dbReference type="EMBL" id="MFC3762789.1"/>
    </source>
</evidence>
<evidence type="ECO:0000313" key="3">
    <source>
        <dbReference type="Proteomes" id="UP001595699"/>
    </source>
</evidence>
<gene>
    <name evidence="2" type="ORF">ACFOUW_18255</name>
</gene>
<keyword evidence="3" id="KW-1185">Reference proteome</keyword>
<comment type="caution">
    <text evidence="2">The sequence shown here is derived from an EMBL/GenBank/DDBJ whole genome shotgun (WGS) entry which is preliminary data.</text>
</comment>
<feature type="region of interest" description="Disordered" evidence="1">
    <location>
        <begin position="34"/>
        <end position="57"/>
    </location>
</feature>
<accession>A0ABV7YFE0</accession>
<dbReference type="Proteomes" id="UP001595699">
    <property type="component" value="Unassembled WGS sequence"/>
</dbReference>
<dbReference type="RefSeq" id="WP_205122781.1">
    <property type="nucleotide sequence ID" value="NZ_JAFBCM010000001.1"/>
</dbReference>
<evidence type="ECO:0000256" key="1">
    <source>
        <dbReference type="SAM" id="MobiDB-lite"/>
    </source>
</evidence>
<name>A0ABV7YFE0_9ACTN</name>
<proteinExistence type="predicted"/>
<dbReference type="EMBL" id="JBHRZH010000016">
    <property type="protein sequence ID" value="MFC3762789.1"/>
    <property type="molecule type" value="Genomic_DNA"/>
</dbReference>
<sequence>MVWIWILLGVVILLIVGYVVDRRYSVGPWHDRAERDAFGDTQPKGNEQLPPSGPVSL</sequence>
<protein>
    <submittedName>
        <fullName evidence="2">Uncharacterized protein</fullName>
    </submittedName>
</protein>
<organism evidence="2 3">
    <name type="scientific">Tenggerimyces flavus</name>
    <dbReference type="NCBI Taxonomy" id="1708749"/>
    <lineage>
        <taxon>Bacteria</taxon>
        <taxon>Bacillati</taxon>
        <taxon>Actinomycetota</taxon>
        <taxon>Actinomycetes</taxon>
        <taxon>Propionibacteriales</taxon>
        <taxon>Nocardioidaceae</taxon>
        <taxon>Tenggerimyces</taxon>
    </lineage>
</organism>
<reference evidence="3" key="1">
    <citation type="journal article" date="2019" name="Int. J. Syst. Evol. Microbiol.">
        <title>The Global Catalogue of Microorganisms (GCM) 10K type strain sequencing project: providing services to taxonomists for standard genome sequencing and annotation.</title>
        <authorList>
            <consortium name="The Broad Institute Genomics Platform"/>
            <consortium name="The Broad Institute Genome Sequencing Center for Infectious Disease"/>
            <person name="Wu L."/>
            <person name="Ma J."/>
        </authorList>
    </citation>
    <scope>NUCLEOTIDE SEQUENCE [LARGE SCALE GENOMIC DNA]</scope>
    <source>
        <strain evidence="3">CGMCC 4.7241</strain>
    </source>
</reference>